<evidence type="ECO:0000259" key="1">
    <source>
        <dbReference type="PROSITE" id="PS51819"/>
    </source>
</evidence>
<organism evidence="2 3">
    <name type="scientific">Devosia subaequoris</name>
    <dbReference type="NCBI Taxonomy" id="395930"/>
    <lineage>
        <taxon>Bacteria</taxon>
        <taxon>Pseudomonadati</taxon>
        <taxon>Pseudomonadota</taxon>
        <taxon>Alphaproteobacteria</taxon>
        <taxon>Hyphomicrobiales</taxon>
        <taxon>Devosiaceae</taxon>
        <taxon>Devosia</taxon>
    </lineage>
</organism>
<name>A0A7W6NBU0_9HYPH</name>
<dbReference type="PANTHER" id="PTHR36503:SF2">
    <property type="entry name" value="BLR2408 PROTEIN"/>
    <property type="match status" value="1"/>
</dbReference>
<keyword evidence="3" id="KW-1185">Reference proteome</keyword>
<dbReference type="InterPro" id="IPR037523">
    <property type="entry name" value="VOC_core"/>
</dbReference>
<dbReference type="SUPFAM" id="SSF54593">
    <property type="entry name" value="Glyoxalase/Bleomycin resistance protein/Dihydroxybiphenyl dioxygenase"/>
    <property type="match status" value="1"/>
</dbReference>
<dbReference type="Proteomes" id="UP000547011">
    <property type="component" value="Unassembled WGS sequence"/>
</dbReference>
<protein>
    <recommendedName>
        <fullName evidence="1">VOC domain-containing protein</fullName>
    </recommendedName>
</protein>
<dbReference type="RefSeq" id="WP_183311084.1">
    <property type="nucleotide sequence ID" value="NZ_JACIEW010000004.1"/>
</dbReference>
<reference evidence="2 3" key="1">
    <citation type="submission" date="2020-08" db="EMBL/GenBank/DDBJ databases">
        <title>Genomic Encyclopedia of Type Strains, Phase IV (KMG-IV): sequencing the most valuable type-strain genomes for metagenomic binning, comparative biology and taxonomic classification.</title>
        <authorList>
            <person name="Goeker M."/>
        </authorList>
    </citation>
    <scope>NUCLEOTIDE SEQUENCE [LARGE SCALE GENOMIC DNA]</scope>
    <source>
        <strain evidence="2 3">DSM 23447</strain>
    </source>
</reference>
<dbReference type="InterPro" id="IPR004360">
    <property type="entry name" value="Glyas_Fos-R_dOase_dom"/>
</dbReference>
<dbReference type="PROSITE" id="PS51819">
    <property type="entry name" value="VOC"/>
    <property type="match status" value="1"/>
</dbReference>
<dbReference type="InterPro" id="IPR029068">
    <property type="entry name" value="Glyas_Bleomycin-R_OHBP_Dase"/>
</dbReference>
<dbReference type="PANTHER" id="PTHR36503">
    <property type="entry name" value="BLR2520 PROTEIN"/>
    <property type="match status" value="1"/>
</dbReference>
<comment type="caution">
    <text evidence="2">The sequence shown here is derived from an EMBL/GenBank/DDBJ whole genome shotgun (WGS) entry which is preliminary data.</text>
</comment>
<proteinExistence type="predicted"/>
<dbReference type="AlphaFoldDB" id="A0A7W6NBU0"/>
<feature type="domain" description="VOC" evidence="1">
    <location>
        <begin position="3"/>
        <end position="127"/>
    </location>
</feature>
<evidence type="ECO:0000313" key="2">
    <source>
        <dbReference type="EMBL" id="MBB4052377.1"/>
    </source>
</evidence>
<gene>
    <name evidence="2" type="ORF">GGR20_002020</name>
</gene>
<evidence type="ECO:0000313" key="3">
    <source>
        <dbReference type="Proteomes" id="UP000547011"/>
    </source>
</evidence>
<dbReference type="Pfam" id="PF00903">
    <property type="entry name" value="Glyoxalase"/>
    <property type="match status" value="1"/>
</dbReference>
<accession>A0A7W6NBU0</accession>
<dbReference type="Gene3D" id="3.10.180.10">
    <property type="entry name" value="2,3-Dihydroxybiphenyl 1,2-Dioxygenase, domain 1"/>
    <property type="match status" value="1"/>
</dbReference>
<sequence>MTTSIFINVPVRDLAAAMAYYNALGFEHNPQFTDETAAAIVISDTIYVMLLTHDKFQSFSKKPIPDFNKETGALYALSRDSREAVDAIAEAGLKAGGSEQRDPDDYGFMYSRAIADIDGHVWEYVWMDMTKFPSE</sequence>
<dbReference type="EMBL" id="JACIEW010000004">
    <property type="protein sequence ID" value="MBB4052377.1"/>
    <property type="molecule type" value="Genomic_DNA"/>
</dbReference>